<sequence>MELGKRFLGGPHNDGPHNDGPHRDGPHSDGGHEHGGHEHGGLIRRARLYEFSAAIAFVGLRPRIYDGLVALSGAKPGDRVLDVG</sequence>
<protein>
    <submittedName>
        <fullName evidence="2">Uncharacterized protein</fullName>
    </submittedName>
</protein>
<name>A0ABW1K6Y0_9ACTN</name>
<feature type="region of interest" description="Disordered" evidence="1">
    <location>
        <begin position="1"/>
        <end position="39"/>
    </location>
</feature>
<evidence type="ECO:0000256" key="1">
    <source>
        <dbReference type="SAM" id="MobiDB-lite"/>
    </source>
</evidence>
<dbReference type="EMBL" id="JBHSPR010000008">
    <property type="protein sequence ID" value="MFC6016609.1"/>
    <property type="molecule type" value="Genomic_DNA"/>
</dbReference>
<keyword evidence="3" id="KW-1185">Reference proteome</keyword>
<accession>A0ABW1K6Y0</accession>
<organism evidence="2 3">
    <name type="scientific">Plantactinospora solaniradicis</name>
    <dbReference type="NCBI Taxonomy" id="1723736"/>
    <lineage>
        <taxon>Bacteria</taxon>
        <taxon>Bacillati</taxon>
        <taxon>Actinomycetota</taxon>
        <taxon>Actinomycetes</taxon>
        <taxon>Micromonosporales</taxon>
        <taxon>Micromonosporaceae</taxon>
        <taxon>Plantactinospora</taxon>
    </lineage>
</organism>
<proteinExistence type="predicted"/>
<feature type="compositionally biased region" description="Basic and acidic residues" evidence="1">
    <location>
        <begin position="14"/>
        <end position="39"/>
    </location>
</feature>
<dbReference type="Proteomes" id="UP001596203">
    <property type="component" value="Unassembled WGS sequence"/>
</dbReference>
<comment type="caution">
    <text evidence="2">The sequence shown here is derived from an EMBL/GenBank/DDBJ whole genome shotgun (WGS) entry which is preliminary data.</text>
</comment>
<dbReference type="RefSeq" id="WP_377420163.1">
    <property type="nucleotide sequence ID" value="NZ_JBHSPR010000008.1"/>
</dbReference>
<evidence type="ECO:0000313" key="2">
    <source>
        <dbReference type="EMBL" id="MFC6016609.1"/>
    </source>
</evidence>
<evidence type="ECO:0000313" key="3">
    <source>
        <dbReference type="Proteomes" id="UP001596203"/>
    </source>
</evidence>
<gene>
    <name evidence="2" type="ORF">ACFP2T_10395</name>
</gene>
<reference evidence="3" key="1">
    <citation type="journal article" date="2019" name="Int. J. Syst. Evol. Microbiol.">
        <title>The Global Catalogue of Microorganisms (GCM) 10K type strain sequencing project: providing services to taxonomists for standard genome sequencing and annotation.</title>
        <authorList>
            <consortium name="The Broad Institute Genomics Platform"/>
            <consortium name="The Broad Institute Genome Sequencing Center for Infectious Disease"/>
            <person name="Wu L."/>
            <person name="Ma J."/>
        </authorList>
    </citation>
    <scope>NUCLEOTIDE SEQUENCE [LARGE SCALE GENOMIC DNA]</scope>
    <source>
        <strain evidence="3">ZS-35-S2</strain>
    </source>
</reference>